<organism evidence="1 2">
    <name type="scientific">Ascobolus immersus RN42</name>
    <dbReference type="NCBI Taxonomy" id="1160509"/>
    <lineage>
        <taxon>Eukaryota</taxon>
        <taxon>Fungi</taxon>
        <taxon>Dikarya</taxon>
        <taxon>Ascomycota</taxon>
        <taxon>Pezizomycotina</taxon>
        <taxon>Pezizomycetes</taxon>
        <taxon>Pezizales</taxon>
        <taxon>Ascobolaceae</taxon>
        <taxon>Ascobolus</taxon>
    </lineage>
</organism>
<name>A0A3N4IHT8_ASCIM</name>
<dbReference type="Proteomes" id="UP000275078">
    <property type="component" value="Unassembled WGS sequence"/>
</dbReference>
<dbReference type="AlphaFoldDB" id="A0A3N4IHT8"/>
<evidence type="ECO:0000313" key="1">
    <source>
        <dbReference type="EMBL" id="RPA85196.1"/>
    </source>
</evidence>
<dbReference type="EMBL" id="ML119655">
    <property type="protein sequence ID" value="RPA85196.1"/>
    <property type="molecule type" value="Genomic_DNA"/>
</dbReference>
<accession>A0A3N4IHT8</accession>
<sequence length="103" mass="12120">MALSTEFGWPERHLGFPLQPLPYHRRCYRRTHAIVRSWMEDDEEPEKKTILVGNSSDWGGQHIYWLERENLFEPDDADDGLHDSGLLQELYASEEFQQSLDDA</sequence>
<protein>
    <submittedName>
        <fullName evidence="1">Uncharacterized protein</fullName>
    </submittedName>
</protein>
<proteinExistence type="predicted"/>
<gene>
    <name evidence="1" type="ORF">BJ508DRAFT_323021</name>
</gene>
<evidence type="ECO:0000313" key="2">
    <source>
        <dbReference type="Proteomes" id="UP000275078"/>
    </source>
</evidence>
<reference evidence="1 2" key="1">
    <citation type="journal article" date="2018" name="Nat. Ecol. Evol.">
        <title>Pezizomycetes genomes reveal the molecular basis of ectomycorrhizal truffle lifestyle.</title>
        <authorList>
            <person name="Murat C."/>
            <person name="Payen T."/>
            <person name="Noel B."/>
            <person name="Kuo A."/>
            <person name="Morin E."/>
            <person name="Chen J."/>
            <person name="Kohler A."/>
            <person name="Krizsan K."/>
            <person name="Balestrini R."/>
            <person name="Da Silva C."/>
            <person name="Montanini B."/>
            <person name="Hainaut M."/>
            <person name="Levati E."/>
            <person name="Barry K.W."/>
            <person name="Belfiori B."/>
            <person name="Cichocki N."/>
            <person name="Clum A."/>
            <person name="Dockter R.B."/>
            <person name="Fauchery L."/>
            <person name="Guy J."/>
            <person name="Iotti M."/>
            <person name="Le Tacon F."/>
            <person name="Lindquist E.A."/>
            <person name="Lipzen A."/>
            <person name="Malagnac F."/>
            <person name="Mello A."/>
            <person name="Molinier V."/>
            <person name="Miyauchi S."/>
            <person name="Poulain J."/>
            <person name="Riccioni C."/>
            <person name="Rubini A."/>
            <person name="Sitrit Y."/>
            <person name="Splivallo R."/>
            <person name="Traeger S."/>
            <person name="Wang M."/>
            <person name="Zifcakova L."/>
            <person name="Wipf D."/>
            <person name="Zambonelli A."/>
            <person name="Paolocci F."/>
            <person name="Nowrousian M."/>
            <person name="Ottonello S."/>
            <person name="Baldrian P."/>
            <person name="Spatafora J.W."/>
            <person name="Henrissat B."/>
            <person name="Nagy L.G."/>
            <person name="Aury J.M."/>
            <person name="Wincker P."/>
            <person name="Grigoriev I.V."/>
            <person name="Bonfante P."/>
            <person name="Martin F.M."/>
        </authorList>
    </citation>
    <scope>NUCLEOTIDE SEQUENCE [LARGE SCALE GENOMIC DNA]</scope>
    <source>
        <strain evidence="1 2">RN42</strain>
    </source>
</reference>
<keyword evidence="2" id="KW-1185">Reference proteome</keyword>